<dbReference type="AlphaFoldDB" id="A0A6V7W8R1"/>
<evidence type="ECO:0000313" key="3">
    <source>
        <dbReference type="Proteomes" id="UP000580250"/>
    </source>
</evidence>
<dbReference type="EMBL" id="CAJEWN010000472">
    <property type="protein sequence ID" value="CAD2183567.1"/>
    <property type="molecule type" value="Genomic_DNA"/>
</dbReference>
<evidence type="ECO:0000313" key="2">
    <source>
        <dbReference type="EMBL" id="CAD2183567.1"/>
    </source>
</evidence>
<gene>
    <name evidence="2" type="ORF">MENT_LOCUS35870</name>
</gene>
<feature type="chain" id="PRO_5028414326" evidence="1">
    <location>
        <begin position="16"/>
        <end position="735"/>
    </location>
</feature>
<sequence>MGLLYLGLLSVGLLRRHVPQQAMYAPFSFMPPESIQPSEQNCYFVPENMSQADIEKLLLETIPDLNGTEENFEIKKFFKKFDAYLEDWPEKKKIFTLKSKLFGKAKSCFILAIKSKHLNYKSIKHFIFCQLIPSEYKVEEPIDPIKKKTTSKLEHLEKNFEKKENLIPKIQKPAQYKINIPFENVSYPSEVLEFFESPEETKSSKVEKKFKLAREMKISSPTNLEIKKTIKPEIKKKNFVLDIEKETDFELPMNLYEDKEEFELVAELKNSTPTNLPKKTIKKSIKETNLVEKFEKENDLDLPMNLFKAKEEDKSEQESVVSEKDLAMDFEEADFELPMNLFEEKEEVDFKESEKEQVETEIIEEIGFENEIQIAKKDEHVEKDFEEVRKEKANELGRMKNDLDLCNQEDSLEIKERNFENFGKNLDHIIEENFKEKRKEKANELGRMKFDYESSDQDVLKIKSEDFKNFEKESVLLGEIVEKETFTESEDLFNSSNFKTLKFPNIMIVKCSKMKKSKLSWAKFKKNSKKRTKKNGNFKKNFKSNVMKQFKEFSFSKKYSILKRINSKMKLLKVSVLKKINTKMKRKLKKQEKFGWRKRKIKGRFLHGVRRRLNLKDMITLIRASNHFPNFQEEKRRLLKNLRPKEDLQFVSATKQVIQTSQVAMTSIEKTRVPIKIRKFKPVSATWVFEGISKGISEMFQLRRLPLDYTRHPKPIGSALRSRILTKHDVEDAVI</sequence>
<evidence type="ECO:0000256" key="1">
    <source>
        <dbReference type="SAM" id="SignalP"/>
    </source>
</evidence>
<protein>
    <submittedName>
        <fullName evidence="2">Uncharacterized protein</fullName>
    </submittedName>
</protein>
<dbReference type="Proteomes" id="UP000580250">
    <property type="component" value="Unassembled WGS sequence"/>
</dbReference>
<proteinExistence type="predicted"/>
<organism evidence="2 3">
    <name type="scientific">Meloidogyne enterolobii</name>
    <name type="common">Root-knot nematode worm</name>
    <name type="synonym">Meloidogyne mayaguensis</name>
    <dbReference type="NCBI Taxonomy" id="390850"/>
    <lineage>
        <taxon>Eukaryota</taxon>
        <taxon>Metazoa</taxon>
        <taxon>Ecdysozoa</taxon>
        <taxon>Nematoda</taxon>
        <taxon>Chromadorea</taxon>
        <taxon>Rhabditida</taxon>
        <taxon>Tylenchina</taxon>
        <taxon>Tylenchomorpha</taxon>
        <taxon>Tylenchoidea</taxon>
        <taxon>Meloidogynidae</taxon>
        <taxon>Meloidogyninae</taxon>
        <taxon>Meloidogyne</taxon>
    </lineage>
</organism>
<name>A0A6V7W8R1_MELEN</name>
<feature type="signal peptide" evidence="1">
    <location>
        <begin position="1"/>
        <end position="15"/>
    </location>
</feature>
<accession>A0A6V7W8R1</accession>
<reference evidence="2 3" key="1">
    <citation type="submission" date="2020-08" db="EMBL/GenBank/DDBJ databases">
        <authorList>
            <person name="Koutsovoulos G."/>
            <person name="Danchin GJ E."/>
        </authorList>
    </citation>
    <scope>NUCLEOTIDE SEQUENCE [LARGE SCALE GENOMIC DNA]</scope>
</reference>
<comment type="caution">
    <text evidence="2">The sequence shown here is derived from an EMBL/GenBank/DDBJ whole genome shotgun (WGS) entry which is preliminary data.</text>
</comment>
<keyword evidence="1" id="KW-0732">Signal</keyword>